<accession>A0A857C2G1</accession>
<dbReference type="PANTHER" id="PTHR36513:SF1">
    <property type="entry name" value="TRANSMEMBRANE PROTEIN"/>
    <property type="match status" value="1"/>
</dbReference>
<dbReference type="EMBL" id="CP046908">
    <property type="protein sequence ID" value="QGZ33034.1"/>
    <property type="molecule type" value="Genomic_DNA"/>
</dbReference>
<dbReference type="Gene3D" id="3.40.50.1820">
    <property type="entry name" value="alpha/beta hydrolase"/>
    <property type="match status" value="1"/>
</dbReference>
<name>A0A857C2G1_9HYPH</name>
<reference evidence="1 2" key="1">
    <citation type="submission" date="2019-12" db="EMBL/GenBank/DDBJ databases">
        <title>The genome of Stappia indica PHM037.</title>
        <authorList>
            <person name="Kacar D."/>
            <person name="Galan B."/>
            <person name="Canedo L."/>
            <person name="Rodriguez P."/>
            <person name="de la Calle F."/>
            <person name="Garcia J.L."/>
        </authorList>
    </citation>
    <scope>NUCLEOTIDE SEQUENCE [LARGE SCALE GENOMIC DNA]</scope>
    <source>
        <strain evidence="1 2">PHM037</strain>
    </source>
</reference>
<organism evidence="1 2">
    <name type="scientific">Stappia indica</name>
    <dbReference type="NCBI Taxonomy" id="538381"/>
    <lineage>
        <taxon>Bacteria</taxon>
        <taxon>Pseudomonadati</taxon>
        <taxon>Pseudomonadota</taxon>
        <taxon>Alphaproteobacteria</taxon>
        <taxon>Hyphomicrobiales</taxon>
        <taxon>Stappiaceae</taxon>
        <taxon>Stappia</taxon>
    </lineage>
</organism>
<dbReference type="InterPro" id="IPR010297">
    <property type="entry name" value="DUF900_hydrolase"/>
</dbReference>
<dbReference type="Pfam" id="PF05990">
    <property type="entry name" value="DUF900"/>
    <property type="match status" value="1"/>
</dbReference>
<dbReference type="PIRSF" id="PIRSF033909">
    <property type="entry name" value="UCP033909"/>
    <property type="match status" value="1"/>
</dbReference>
<dbReference type="SUPFAM" id="SSF53474">
    <property type="entry name" value="alpha/beta-Hydrolases"/>
    <property type="match status" value="1"/>
</dbReference>
<evidence type="ECO:0000313" key="2">
    <source>
        <dbReference type="Proteomes" id="UP000435648"/>
    </source>
</evidence>
<protein>
    <submittedName>
        <fullName evidence="1">Alpha/beta hydrolase</fullName>
    </submittedName>
</protein>
<sequence length="371" mass="39685">MILVAALVLAACAGRPGPGSLIETEATAPGAKMHEILVATTRKRDTTRGSLFSGERGGGLDHAVATVSVPPDHKPGAIEWPSIPPGDPAKDFTLRSAAYLDDKGFSAELERQLAKRPKGKREVFLFVHGYNTRFPEALYRMTQLKHDSNMPSVAVLFTWASSGDVTGYLYDTNSATIARDSLERTLRALTASSADRVNVLAHSMGNWVLTETIRQIRISGKPLPAHKIGLIAMAAPDVDVDVFKAQLRRTGRPERPYVILVSRDDRALRASSLLAGGERLGAYGDEEELAKLGAVVIDLTAVKGGDAANHGKFAQLAQVAPELNQALQSLELRQQSGPTETTLDVVGNTAKAAVTFPLKILAAPITILSGR</sequence>
<dbReference type="RefSeq" id="WP_158192072.1">
    <property type="nucleotide sequence ID" value="NZ_CP046908.1"/>
</dbReference>
<evidence type="ECO:0000313" key="1">
    <source>
        <dbReference type="EMBL" id="QGZ33034.1"/>
    </source>
</evidence>
<gene>
    <name evidence="1" type="ORF">GH266_00030</name>
</gene>
<proteinExistence type="predicted"/>
<dbReference type="Proteomes" id="UP000435648">
    <property type="component" value="Chromosome"/>
</dbReference>
<dbReference type="InterPro" id="IPR014586">
    <property type="entry name" value="UCP033909"/>
</dbReference>
<dbReference type="OrthoDB" id="9797755at2"/>
<dbReference type="KEGG" id="siw:GH266_00030"/>
<dbReference type="PANTHER" id="PTHR36513">
    <property type="entry name" value="ABC TRANSMEMBRANE TYPE-1 DOMAIN-CONTAINING PROTEIN"/>
    <property type="match status" value="1"/>
</dbReference>
<keyword evidence="1" id="KW-0378">Hydrolase</keyword>
<dbReference type="InterPro" id="IPR029058">
    <property type="entry name" value="AB_hydrolase_fold"/>
</dbReference>
<dbReference type="GO" id="GO:0016787">
    <property type="term" value="F:hydrolase activity"/>
    <property type="evidence" value="ECO:0007669"/>
    <property type="project" value="UniProtKB-KW"/>
</dbReference>
<dbReference type="AlphaFoldDB" id="A0A857C2G1"/>